<gene>
    <name evidence="2" type="ORF">GCM10011378_09660</name>
</gene>
<dbReference type="EMBL" id="BMGS01000002">
    <property type="protein sequence ID" value="GGG35467.1"/>
    <property type="molecule type" value="Genomic_DNA"/>
</dbReference>
<name>A0ABQ1WMN2_9BACT</name>
<reference evidence="3" key="1">
    <citation type="journal article" date="2019" name="Int. J. Syst. Evol. Microbiol.">
        <title>The Global Catalogue of Microorganisms (GCM) 10K type strain sequencing project: providing services to taxonomists for standard genome sequencing and annotation.</title>
        <authorList>
            <consortium name="The Broad Institute Genomics Platform"/>
            <consortium name="The Broad Institute Genome Sequencing Center for Infectious Disease"/>
            <person name="Wu L."/>
            <person name="Ma J."/>
        </authorList>
    </citation>
    <scope>NUCLEOTIDE SEQUENCE [LARGE SCALE GENOMIC DNA]</scope>
    <source>
        <strain evidence="3">CGMCC 1.12990</strain>
    </source>
</reference>
<comment type="caution">
    <text evidence="2">The sequence shown here is derived from an EMBL/GenBank/DDBJ whole genome shotgun (WGS) entry which is preliminary data.</text>
</comment>
<sequence length="278" mass="30855">MSAVQPSFEVLKQELARLHSYTTEIGKAQEITTQVQEAAVAIVDAAETIEANHRKMLEKLQTEQLRNTNEQIITLRKSAQRQADETQGLIKKELIGLRQGAEATVQALQQALAEQPRILAGITAQHEQGVTTQTDFVRQTLTESAAALDTQFTAQIQELHQAKQDFTSSVGKQLDGLTSITDRLQVISASLTAFRDSMNAAKFADRLELIEDQQVNILKRISESQNHTQNTIQSLTDIFEQRSEKLTGEIRSSRQTTLAIQIATITCVAVAIVLMLFK</sequence>
<evidence type="ECO:0000256" key="1">
    <source>
        <dbReference type="SAM" id="Phobius"/>
    </source>
</evidence>
<keyword evidence="1" id="KW-1133">Transmembrane helix</keyword>
<accession>A0ABQ1WMN2</accession>
<organism evidence="2 3">
    <name type="scientific">Hymenobacter glacieicola</name>
    <dbReference type="NCBI Taxonomy" id="1562124"/>
    <lineage>
        <taxon>Bacteria</taxon>
        <taxon>Pseudomonadati</taxon>
        <taxon>Bacteroidota</taxon>
        <taxon>Cytophagia</taxon>
        <taxon>Cytophagales</taxon>
        <taxon>Hymenobacteraceae</taxon>
        <taxon>Hymenobacter</taxon>
    </lineage>
</organism>
<evidence type="ECO:0000313" key="2">
    <source>
        <dbReference type="EMBL" id="GGG35467.1"/>
    </source>
</evidence>
<dbReference type="Proteomes" id="UP000601361">
    <property type="component" value="Unassembled WGS sequence"/>
</dbReference>
<protein>
    <submittedName>
        <fullName evidence="2">Uncharacterized protein</fullName>
    </submittedName>
</protein>
<evidence type="ECO:0000313" key="3">
    <source>
        <dbReference type="Proteomes" id="UP000601361"/>
    </source>
</evidence>
<keyword evidence="1" id="KW-0812">Transmembrane</keyword>
<keyword evidence="1" id="KW-0472">Membrane</keyword>
<dbReference type="RefSeq" id="WP_188556679.1">
    <property type="nucleotide sequence ID" value="NZ_BMGS01000002.1"/>
</dbReference>
<keyword evidence="3" id="KW-1185">Reference proteome</keyword>
<feature type="transmembrane region" description="Helical" evidence="1">
    <location>
        <begin position="258"/>
        <end position="277"/>
    </location>
</feature>
<proteinExistence type="predicted"/>